<feature type="transmembrane region" description="Helical" evidence="2">
    <location>
        <begin position="92"/>
        <end position="117"/>
    </location>
</feature>
<keyword evidence="2" id="KW-0472">Membrane</keyword>
<dbReference type="EMBL" id="BAABRU010000062">
    <property type="protein sequence ID" value="GAA5531558.1"/>
    <property type="molecule type" value="Genomic_DNA"/>
</dbReference>
<evidence type="ECO:0000256" key="2">
    <source>
        <dbReference type="SAM" id="Phobius"/>
    </source>
</evidence>
<dbReference type="Pfam" id="PF12696">
    <property type="entry name" value="TraG-D_C"/>
    <property type="match status" value="1"/>
</dbReference>
<keyword evidence="2" id="KW-1133">Transmembrane helix</keyword>
<dbReference type="Proteomes" id="UP001428290">
    <property type="component" value="Unassembled WGS sequence"/>
</dbReference>
<organism evidence="4 5">
    <name type="scientific">Herpetosiphon gulosus</name>
    <dbReference type="NCBI Taxonomy" id="1973496"/>
    <lineage>
        <taxon>Bacteria</taxon>
        <taxon>Bacillati</taxon>
        <taxon>Chloroflexota</taxon>
        <taxon>Chloroflexia</taxon>
        <taxon>Herpetosiphonales</taxon>
        <taxon>Herpetosiphonaceae</taxon>
        <taxon>Herpetosiphon</taxon>
    </lineage>
</organism>
<dbReference type="CDD" id="cd01127">
    <property type="entry name" value="TrwB_TraG_TraD_VirD4"/>
    <property type="match status" value="1"/>
</dbReference>
<dbReference type="InterPro" id="IPR003593">
    <property type="entry name" value="AAA+_ATPase"/>
</dbReference>
<reference evidence="4 5" key="1">
    <citation type="submission" date="2024-02" db="EMBL/GenBank/DDBJ databases">
        <title>Herpetosiphon gulosus NBRC 112829.</title>
        <authorList>
            <person name="Ichikawa N."/>
            <person name="Katano-Makiyama Y."/>
            <person name="Hidaka K."/>
        </authorList>
    </citation>
    <scope>NUCLEOTIDE SEQUENCE [LARGE SCALE GENOMIC DNA]</scope>
    <source>
        <strain evidence="4 5">NBRC 112829</strain>
    </source>
</reference>
<dbReference type="PANTHER" id="PTHR30121">
    <property type="entry name" value="UNCHARACTERIZED PROTEIN YJGR-RELATED"/>
    <property type="match status" value="1"/>
</dbReference>
<name>A0ABP9X870_9CHLR</name>
<dbReference type="InterPro" id="IPR051162">
    <property type="entry name" value="T4SS_component"/>
</dbReference>
<keyword evidence="2" id="KW-0812">Transmembrane</keyword>
<feature type="domain" description="AAA+ ATPase" evidence="3">
    <location>
        <begin position="206"/>
        <end position="479"/>
    </location>
</feature>
<sequence length="638" mass="69828">MSQPPAAQPASSGDGGGAMMGFFMGLVVVIVALPAAIGALWGRRYMKTHQPMVAMAALTGAGFMALVIWSPLQDHLKASRTAMEREKRRDGIMGVVSAGAGAIPLLWLYTIPLAPALTMVWESVRPKSLAEQQADKDAQAQEKRTLQLESAKRRAMKASAASLTHRPITKDIDSATVLGAKIQGDPLFFANEHKRLMYLTTNIGAASLHMLFIGENGAGKSESMLRVAASIAASTNWDIFFVNPKNDTKMMQQFYDLMAFYDRRCRLFPQEAYNGWEGDSGALLSRIMAIPAYATEGAASFYSDMSEVYLRAVLNTDEALPSSFEELEERLQYGRLADQYKDNAQGFARVASISAADAKSVFMRFATMTPKLTQIRRDGWRLSEARAAYFGLPVLANERDSQSIAKFLLEDIKYYLSTRKPTDRRAVLIIDEFSSLGTESVIRLAEMARSLGGIVMLGTQTLAGLGDADQQARIVGNMTVVLHRMSAPEELTKLAGVQKVMTTIHQFQGKQILKRGTYRMEEEARIDPQDVRTLPTGCAWVIARGAAAKVQIAMMPAVPHVPIVIQRPRRAPTPAQAFAPVQQDSASFGATFTPMAEPHAPQPLIDHQDDAPAVQEEEAHAHDADERFSFGAGRVDPA</sequence>
<dbReference type="Gene3D" id="3.40.50.300">
    <property type="entry name" value="P-loop containing nucleotide triphosphate hydrolases"/>
    <property type="match status" value="1"/>
</dbReference>
<feature type="region of interest" description="Disordered" evidence="1">
    <location>
        <begin position="591"/>
        <end position="638"/>
    </location>
</feature>
<keyword evidence="5" id="KW-1185">Reference proteome</keyword>
<dbReference type="PANTHER" id="PTHR30121:SF12">
    <property type="entry name" value="TYPE IV SECRETION SYSTEM PROTEIN CAGE"/>
    <property type="match status" value="1"/>
</dbReference>
<proteinExistence type="predicted"/>
<gene>
    <name evidence="4" type="ORF">Hgul01_05383</name>
</gene>
<evidence type="ECO:0000259" key="3">
    <source>
        <dbReference type="SMART" id="SM00382"/>
    </source>
</evidence>
<dbReference type="SUPFAM" id="SSF52540">
    <property type="entry name" value="P-loop containing nucleoside triphosphate hydrolases"/>
    <property type="match status" value="1"/>
</dbReference>
<dbReference type="RefSeq" id="WP_345725110.1">
    <property type="nucleotide sequence ID" value="NZ_BAABRU010000062.1"/>
</dbReference>
<feature type="transmembrane region" description="Helical" evidence="2">
    <location>
        <begin position="20"/>
        <end position="41"/>
    </location>
</feature>
<accession>A0ABP9X870</accession>
<comment type="caution">
    <text evidence="4">The sequence shown here is derived from an EMBL/GenBank/DDBJ whole genome shotgun (WGS) entry which is preliminary data.</text>
</comment>
<dbReference type="InterPro" id="IPR027417">
    <property type="entry name" value="P-loop_NTPase"/>
</dbReference>
<dbReference type="InterPro" id="IPR032689">
    <property type="entry name" value="TraG-D_C"/>
</dbReference>
<protein>
    <recommendedName>
        <fullName evidence="3">AAA+ ATPase domain-containing protein</fullName>
    </recommendedName>
</protein>
<dbReference type="SMART" id="SM00382">
    <property type="entry name" value="AAA"/>
    <property type="match status" value="1"/>
</dbReference>
<evidence type="ECO:0000313" key="4">
    <source>
        <dbReference type="EMBL" id="GAA5531558.1"/>
    </source>
</evidence>
<feature type="transmembrane region" description="Helical" evidence="2">
    <location>
        <begin position="53"/>
        <end position="72"/>
    </location>
</feature>
<evidence type="ECO:0000256" key="1">
    <source>
        <dbReference type="SAM" id="MobiDB-lite"/>
    </source>
</evidence>
<evidence type="ECO:0000313" key="5">
    <source>
        <dbReference type="Proteomes" id="UP001428290"/>
    </source>
</evidence>
<feature type="compositionally biased region" description="Basic and acidic residues" evidence="1">
    <location>
        <begin position="617"/>
        <end position="628"/>
    </location>
</feature>